<keyword evidence="3" id="KW-0732">Signal</keyword>
<proteinExistence type="predicted"/>
<dbReference type="EMBL" id="BNEE01000006">
    <property type="protein sequence ID" value="GHI88618.1"/>
    <property type="molecule type" value="Genomic_DNA"/>
</dbReference>
<evidence type="ECO:0000313" key="5">
    <source>
        <dbReference type="Proteomes" id="UP000600026"/>
    </source>
</evidence>
<evidence type="ECO:0000313" key="4">
    <source>
        <dbReference type="EMBL" id="GHI88618.1"/>
    </source>
</evidence>
<evidence type="ECO:0000256" key="3">
    <source>
        <dbReference type="SAM" id="SignalP"/>
    </source>
</evidence>
<comment type="caution">
    <text evidence="4">The sequence shown here is derived from an EMBL/GenBank/DDBJ whole genome shotgun (WGS) entry which is preliminary data.</text>
</comment>
<feature type="signal peptide" evidence="3">
    <location>
        <begin position="1"/>
        <end position="34"/>
    </location>
</feature>
<feature type="region of interest" description="Disordered" evidence="1">
    <location>
        <begin position="189"/>
        <end position="215"/>
    </location>
</feature>
<feature type="chain" id="PRO_5038405125" description="Secreted protein" evidence="3">
    <location>
        <begin position="35"/>
        <end position="447"/>
    </location>
</feature>
<evidence type="ECO:0000256" key="2">
    <source>
        <dbReference type="SAM" id="Phobius"/>
    </source>
</evidence>
<sequence length="447" mass="45431">MDVMGRVRTAVRAGAVAGAAALGLAAGAPGTAGAASAAETAPQPAPTYRAADGAKAVEGGSSSADAPQIDPGSAYADTIAPGERVYRLVLEKDESNVYVSAVVRPPAGAKVTGSDGIEVELMTTAGRSCPGSTGRASFGYDAVPISAAGVRWGAEDKDCAPAGVYYAKVTRTAVKGSDQSPWPLELKVQREPGRGAGGPTAAPSSWPSGAPALPGTEPVARTGGTGFNDARALGAGVWRDEMRPGQTRFYRVPLDWGQQLGVGAELAAAKLTKEYGSASNGLTVSLYNPYRGLVSYEDVSYDGKQAGITLEKTPPVAYENRFSSDRDVQPAAVAGWYYVAVTMGAKVSDFTEDAVPVPLTLRLDLVGTPAKAPAYKESPAAAGFAVGAEERAAAKEGLTAPEAAAAADERSVMRVVAGAGFSAGALLLLVLGGWILLARRGRGATAA</sequence>
<organism evidence="4 5">
    <name type="scientific">Streptomyces xanthophaeus</name>
    <dbReference type="NCBI Taxonomy" id="67385"/>
    <lineage>
        <taxon>Bacteria</taxon>
        <taxon>Bacillati</taxon>
        <taxon>Actinomycetota</taxon>
        <taxon>Actinomycetes</taxon>
        <taxon>Kitasatosporales</taxon>
        <taxon>Streptomycetaceae</taxon>
        <taxon>Streptomyces</taxon>
    </lineage>
</organism>
<feature type="region of interest" description="Disordered" evidence="1">
    <location>
        <begin position="37"/>
        <end position="74"/>
    </location>
</feature>
<gene>
    <name evidence="4" type="ORF">Sxan_59820</name>
</gene>
<keyword evidence="2" id="KW-1133">Transmembrane helix</keyword>
<name>A0A919H0Y0_9ACTN</name>
<protein>
    <recommendedName>
        <fullName evidence="6">Secreted protein</fullName>
    </recommendedName>
</protein>
<dbReference type="Proteomes" id="UP000600026">
    <property type="component" value="Unassembled WGS sequence"/>
</dbReference>
<keyword evidence="5" id="KW-1185">Reference proteome</keyword>
<evidence type="ECO:0000256" key="1">
    <source>
        <dbReference type="SAM" id="MobiDB-lite"/>
    </source>
</evidence>
<feature type="compositionally biased region" description="Low complexity" evidence="1">
    <location>
        <begin position="199"/>
        <end position="215"/>
    </location>
</feature>
<reference evidence="4" key="1">
    <citation type="submission" date="2020-09" db="EMBL/GenBank/DDBJ databases">
        <title>Whole genome shotgun sequence of Streptomyces xanthophaeus NBRC 12829.</title>
        <authorList>
            <person name="Komaki H."/>
            <person name="Tamura T."/>
        </authorList>
    </citation>
    <scope>NUCLEOTIDE SEQUENCE</scope>
    <source>
        <strain evidence="4">NBRC 12829</strain>
    </source>
</reference>
<keyword evidence="2" id="KW-0812">Transmembrane</keyword>
<keyword evidence="2" id="KW-0472">Membrane</keyword>
<feature type="transmembrane region" description="Helical" evidence="2">
    <location>
        <begin position="415"/>
        <end position="437"/>
    </location>
</feature>
<evidence type="ECO:0008006" key="6">
    <source>
        <dbReference type="Google" id="ProtNLM"/>
    </source>
</evidence>
<dbReference type="OrthoDB" id="4333421at2"/>
<dbReference type="AlphaFoldDB" id="A0A919H0Y0"/>
<accession>A0A919H0Y0</accession>